<dbReference type="EMBL" id="CAUYUJ010021909">
    <property type="protein sequence ID" value="CAK0907729.1"/>
    <property type="molecule type" value="Genomic_DNA"/>
</dbReference>
<protein>
    <submittedName>
        <fullName evidence="2">Uncharacterized protein</fullName>
    </submittedName>
</protein>
<feature type="region of interest" description="Disordered" evidence="1">
    <location>
        <begin position="157"/>
        <end position="185"/>
    </location>
</feature>
<name>A0ABN9Y592_9DINO</name>
<accession>A0ABN9Y592</accession>
<evidence type="ECO:0000256" key="1">
    <source>
        <dbReference type="SAM" id="MobiDB-lite"/>
    </source>
</evidence>
<gene>
    <name evidence="2" type="ORF">PCOR1329_LOCUS82652</name>
</gene>
<reference evidence="2" key="1">
    <citation type="submission" date="2023-10" db="EMBL/GenBank/DDBJ databases">
        <authorList>
            <person name="Chen Y."/>
            <person name="Shah S."/>
            <person name="Dougan E. K."/>
            <person name="Thang M."/>
            <person name="Chan C."/>
        </authorList>
    </citation>
    <scope>NUCLEOTIDE SEQUENCE [LARGE SCALE GENOMIC DNA]</scope>
</reference>
<dbReference type="Proteomes" id="UP001189429">
    <property type="component" value="Unassembled WGS sequence"/>
</dbReference>
<sequence>MGRASGAGTGAFQDAKPRGGAAEAAQVSADGAPYMPHPYPLKHLGRHLPGTFLPLQEVRNPVVKPAAGRPYRSYGAWFQAHQHPEHDVVLGEVVEVSLNEDVLETRATNLWPYGVGVTELSGSFRSGDNYRVGGRVIQEIVPRQYAGTQLGLGGSLGGSEGAAALQEHPRRRSEEAGRRASPTCVAGSGIVDHRFQTQRDLGSASHEASGRSSSAGGAQSVFRAAGSEQATCIPPRSGSAPSLGATGLELRRGRAFARESRFGRPAPLPQWNI</sequence>
<evidence type="ECO:0000313" key="3">
    <source>
        <dbReference type="Proteomes" id="UP001189429"/>
    </source>
</evidence>
<organism evidence="2 3">
    <name type="scientific">Prorocentrum cordatum</name>
    <dbReference type="NCBI Taxonomy" id="2364126"/>
    <lineage>
        <taxon>Eukaryota</taxon>
        <taxon>Sar</taxon>
        <taxon>Alveolata</taxon>
        <taxon>Dinophyceae</taxon>
        <taxon>Prorocentrales</taxon>
        <taxon>Prorocentraceae</taxon>
        <taxon>Prorocentrum</taxon>
    </lineage>
</organism>
<keyword evidence="3" id="KW-1185">Reference proteome</keyword>
<feature type="region of interest" description="Disordered" evidence="1">
    <location>
        <begin position="200"/>
        <end position="219"/>
    </location>
</feature>
<feature type="region of interest" description="Disordered" evidence="1">
    <location>
        <begin position="226"/>
        <end position="245"/>
    </location>
</feature>
<proteinExistence type="predicted"/>
<comment type="caution">
    <text evidence="2">The sequence shown here is derived from an EMBL/GenBank/DDBJ whole genome shotgun (WGS) entry which is preliminary data.</text>
</comment>
<feature type="region of interest" description="Disordered" evidence="1">
    <location>
        <begin position="1"/>
        <end position="26"/>
    </location>
</feature>
<evidence type="ECO:0000313" key="2">
    <source>
        <dbReference type="EMBL" id="CAK0907729.1"/>
    </source>
</evidence>
<feature type="compositionally biased region" description="Low complexity" evidence="1">
    <location>
        <begin position="202"/>
        <end position="219"/>
    </location>
</feature>